<dbReference type="AlphaFoldDB" id="A0A3M7T6L0"/>
<gene>
    <name evidence="1" type="ORF">BpHYR1_045977</name>
</gene>
<evidence type="ECO:0000313" key="1">
    <source>
        <dbReference type="EMBL" id="RNA43713.1"/>
    </source>
</evidence>
<dbReference type="Proteomes" id="UP000276133">
    <property type="component" value="Unassembled WGS sequence"/>
</dbReference>
<organism evidence="1 2">
    <name type="scientific">Brachionus plicatilis</name>
    <name type="common">Marine rotifer</name>
    <name type="synonym">Brachionus muelleri</name>
    <dbReference type="NCBI Taxonomy" id="10195"/>
    <lineage>
        <taxon>Eukaryota</taxon>
        <taxon>Metazoa</taxon>
        <taxon>Spiralia</taxon>
        <taxon>Gnathifera</taxon>
        <taxon>Rotifera</taxon>
        <taxon>Eurotatoria</taxon>
        <taxon>Monogononta</taxon>
        <taxon>Pseudotrocha</taxon>
        <taxon>Ploima</taxon>
        <taxon>Brachionidae</taxon>
        <taxon>Brachionus</taxon>
    </lineage>
</organism>
<name>A0A3M7T6L0_BRAPC</name>
<comment type="caution">
    <text evidence="1">The sequence shown here is derived from an EMBL/GenBank/DDBJ whole genome shotgun (WGS) entry which is preliminary data.</text>
</comment>
<proteinExistence type="predicted"/>
<evidence type="ECO:0000313" key="2">
    <source>
        <dbReference type="Proteomes" id="UP000276133"/>
    </source>
</evidence>
<keyword evidence="2" id="KW-1185">Reference proteome</keyword>
<sequence length="201" mass="22658">MCIIEGYDQQSPTKYELPSSNFIYFRLISFQIYLVKFHNEKRRSDGELEVAVPPLTKKNSFKIEKLLIKKFPLRVDSCCWILWPRPMHNLIFILPSLSSLDCAFSFCWSRSAASHSAISVSFPTVTSSSPRFMTLTKIDCSSLTSFTLLGHKMPSATPKSVIFGLKITCLPVVSFSTFALTNCSHLSLMTKSSFSTTLPFV</sequence>
<dbReference type="EMBL" id="REGN01000185">
    <property type="protein sequence ID" value="RNA43713.1"/>
    <property type="molecule type" value="Genomic_DNA"/>
</dbReference>
<protein>
    <submittedName>
        <fullName evidence="1">Uncharacterized protein</fullName>
    </submittedName>
</protein>
<reference evidence="1 2" key="1">
    <citation type="journal article" date="2018" name="Sci. Rep.">
        <title>Genomic signatures of local adaptation to the degree of environmental predictability in rotifers.</title>
        <authorList>
            <person name="Franch-Gras L."/>
            <person name="Hahn C."/>
            <person name="Garcia-Roger E.M."/>
            <person name="Carmona M.J."/>
            <person name="Serra M."/>
            <person name="Gomez A."/>
        </authorList>
    </citation>
    <scope>NUCLEOTIDE SEQUENCE [LARGE SCALE GENOMIC DNA]</scope>
    <source>
        <strain evidence="1">HYR1</strain>
    </source>
</reference>
<accession>A0A3M7T6L0</accession>